<dbReference type="AlphaFoldDB" id="A0A1G9RCC9"/>
<name>A0A1G9RCC9_9FLAO</name>
<dbReference type="EMBL" id="FNGV01000006">
    <property type="protein sequence ID" value="SDM20972.1"/>
    <property type="molecule type" value="Genomic_DNA"/>
</dbReference>
<dbReference type="STRING" id="192904.SAMN04488514_10681"/>
<feature type="short sequence motif" description="GXSXG" evidence="2">
    <location>
        <begin position="54"/>
        <end position="58"/>
    </location>
</feature>
<dbReference type="InterPro" id="IPR016035">
    <property type="entry name" value="Acyl_Trfase/lysoPLipase"/>
</dbReference>
<dbReference type="InterPro" id="IPR002641">
    <property type="entry name" value="PNPLA_dom"/>
</dbReference>
<accession>A0A1G9RCC9</accession>
<dbReference type="GO" id="GO:0006629">
    <property type="term" value="P:lipid metabolic process"/>
    <property type="evidence" value="ECO:0007669"/>
    <property type="project" value="UniProtKB-KW"/>
</dbReference>
<evidence type="ECO:0000313" key="4">
    <source>
        <dbReference type="EMBL" id="SDM20972.1"/>
    </source>
</evidence>
<dbReference type="Gene3D" id="3.40.1090.10">
    <property type="entry name" value="Cytosolic phospholipase A2 catalytic domain"/>
    <property type="match status" value="1"/>
</dbReference>
<dbReference type="Pfam" id="PF01734">
    <property type="entry name" value="Patatin"/>
    <property type="match status" value="1"/>
</dbReference>
<dbReference type="InterPro" id="IPR052580">
    <property type="entry name" value="Lipid_Hydrolase"/>
</dbReference>
<dbReference type="PANTHER" id="PTHR46394">
    <property type="entry name" value="ANNEXIN"/>
    <property type="match status" value="1"/>
</dbReference>
<feature type="short sequence motif" description="GXGXXG" evidence="2">
    <location>
        <begin position="27"/>
        <end position="32"/>
    </location>
</feature>
<feature type="domain" description="PNPLA" evidence="3">
    <location>
        <begin position="23"/>
        <end position="158"/>
    </location>
</feature>
<sequence length="158" mass="17059">MEHPFIKNIRWWEKPLKFELVSVVLKGGGAKGLAYIGALEAMELQECWFKAVAGASAGALTALTIAAGLKLREIKEKMDKVIPTLNLGFFVPFEEDITPYLAFGPGLTFTGDKVKFSFGGGIAYGSVNSIAERFVDVDVTSVTDVTTLSEKYGTVVGM</sequence>
<protein>
    <submittedName>
        <fullName evidence="4">Patatin-like phospholipase</fullName>
    </submittedName>
</protein>
<evidence type="ECO:0000256" key="2">
    <source>
        <dbReference type="PROSITE-ProRule" id="PRU01161"/>
    </source>
</evidence>
<dbReference type="RefSeq" id="WP_089890041.1">
    <property type="nucleotide sequence ID" value="NZ_FNGV01000006.1"/>
</dbReference>
<evidence type="ECO:0000313" key="5">
    <source>
        <dbReference type="Proteomes" id="UP000199440"/>
    </source>
</evidence>
<proteinExistence type="predicted"/>
<evidence type="ECO:0000259" key="3">
    <source>
        <dbReference type="PROSITE" id="PS51635"/>
    </source>
</evidence>
<dbReference type="Proteomes" id="UP000199440">
    <property type="component" value="Unassembled WGS sequence"/>
</dbReference>
<keyword evidence="5" id="KW-1185">Reference proteome</keyword>
<gene>
    <name evidence="4" type="ORF">SAMN04488514_10681</name>
</gene>
<keyword evidence="1" id="KW-0443">Lipid metabolism</keyword>
<evidence type="ECO:0000256" key="1">
    <source>
        <dbReference type="ARBA" id="ARBA00023098"/>
    </source>
</evidence>
<dbReference type="PROSITE" id="PS51635">
    <property type="entry name" value="PNPLA"/>
    <property type="match status" value="1"/>
</dbReference>
<organism evidence="4 5">
    <name type="scientific">Kriegella aquimaris</name>
    <dbReference type="NCBI Taxonomy" id="192904"/>
    <lineage>
        <taxon>Bacteria</taxon>
        <taxon>Pseudomonadati</taxon>
        <taxon>Bacteroidota</taxon>
        <taxon>Flavobacteriia</taxon>
        <taxon>Flavobacteriales</taxon>
        <taxon>Flavobacteriaceae</taxon>
        <taxon>Kriegella</taxon>
    </lineage>
</organism>
<dbReference type="SUPFAM" id="SSF52151">
    <property type="entry name" value="FabD/lysophospholipase-like"/>
    <property type="match status" value="1"/>
</dbReference>
<dbReference type="PANTHER" id="PTHR46394:SF1">
    <property type="entry name" value="PNPLA DOMAIN-CONTAINING PROTEIN"/>
    <property type="match status" value="1"/>
</dbReference>
<reference evidence="4 5" key="1">
    <citation type="submission" date="2016-10" db="EMBL/GenBank/DDBJ databases">
        <authorList>
            <person name="de Groot N.N."/>
        </authorList>
    </citation>
    <scope>NUCLEOTIDE SEQUENCE [LARGE SCALE GENOMIC DNA]</scope>
    <source>
        <strain evidence="4 5">DSM 19886</strain>
    </source>
</reference>
<dbReference type="OrthoDB" id="1442144at2"/>
<comment type="caution">
    <text evidence="2">Lacks conserved residue(s) required for the propagation of feature annotation.</text>
</comment>